<keyword evidence="1" id="KW-0732">Signal</keyword>
<gene>
    <name evidence="2" type="ORF">V466_20100</name>
</gene>
<reference evidence="2 3" key="1">
    <citation type="submission" date="2013-12" db="EMBL/GenBank/DDBJ databases">
        <authorList>
            <person name="Formusa P.A."/>
            <person name="Habash M."/>
            <person name="Lee H."/>
            <person name="Trevors J.T."/>
        </authorList>
    </citation>
    <scope>NUCLEOTIDE SEQUENCE [LARGE SCALE GENOMIC DNA]</scope>
    <source>
        <strain evidence="2 3">PD30</strain>
    </source>
</reference>
<dbReference type="SUPFAM" id="SSF69318">
    <property type="entry name" value="Integrin alpha N-terminal domain"/>
    <property type="match status" value="1"/>
</dbReference>
<protein>
    <submittedName>
        <fullName evidence="2">Uncharacterized protein</fullName>
    </submittedName>
</protein>
<proteinExistence type="predicted"/>
<dbReference type="Proteomes" id="UP000026739">
    <property type="component" value="Unassembled WGS sequence"/>
</dbReference>
<evidence type="ECO:0000313" key="2">
    <source>
        <dbReference type="EMBL" id="KDD67254.1"/>
    </source>
</evidence>
<dbReference type="InterPro" id="IPR028994">
    <property type="entry name" value="Integrin_alpha_N"/>
</dbReference>
<sequence length="168" mass="18657">MKYIFAFLVFSPMASAATVDVCDTSGGAKHFISQWSEDGDQIDTLSRLSGDKFSVQEGKVVYSGDLNGDGIKDFIFTSYGSEGSSKDKTYGFLIQCKGYLKFVGGDYFAKVEVLDKAPETISGFKDVQVYSYQRDGDGNIRYKGKNALTTPHKWSFNPESKKYEGDFE</sequence>
<comment type="caution">
    <text evidence="2">The sequence shown here is derived from an EMBL/GenBank/DDBJ whole genome shotgun (WGS) entry which is preliminary data.</text>
</comment>
<organism evidence="2 3">
    <name type="scientific">Pseudomonas mandelii PD30</name>
    <dbReference type="NCBI Taxonomy" id="1419583"/>
    <lineage>
        <taxon>Bacteria</taxon>
        <taxon>Pseudomonadati</taxon>
        <taxon>Pseudomonadota</taxon>
        <taxon>Gammaproteobacteria</taxon>
        <taxon>Pseudomonadales</taxon>
        <taxon>Pseudomonadaceae</taxon>
        <taxon>Pseudomonas</taxon>
    </lineage>
</organism>
<dbReference type="AlphaFoldDB" id="A0A059KZT9"/>
<accession>A0A059KZT9</accession>
<evidence type="ECO:0000256" key="1">
    <source>
        <dbReference type="SAM" id="SignalP"/>
    </source>
</evidence>
<evidence type="ECO:0000313" key="3">
    <source>
        <dbReference type="Proteomes" id="UP000026739"/>
    </source>
</evidence>
<name>A0A059KZT9_9PSED</name>
<feature type="signal peptide" evidence="1">
    <location>
        <begin position="1"/>
        <end position="16"/>
    </location>
</feature>
<dbReference type="EMBL" id="AZQQ01000090">
    <property type="protein sequence ID" value="KDD67254.1"/>
    <property type="molecule type" value="Genomic_DNA"/>
</dbReference>
<feature type="chain" id="PRO_5001576362" evidence="1">
    <location>
        <begin position="17"/>
        <end position="168"/>
    </location>
</feature>
<dbReference type="RefSeq" id="WP_033059327.1">
    <property type="nucleotide sequence ID" value="NZ_AZQQ01000090.1"/>
</dbReference>
<dbReference type="Gene3D" id="2.130.10.130">
    <property type="entry name" value="Integrin alpha, N-terminal"/>
    <property type="match status" value="1"/>
</dbReference>